<keyword evidence="5" id="KW-0029">Amino-acid transport</keyword>
<dbReference type="SUPFAM" id="SSF52540">
    <property type="entry name" value="P-loop containing nucleoside triphosphate hydrolases"/>
    <property type="match status" value="1"/>
</dbReference>
<comment type="subunit">
    <text evidence="7">The complex is probably composed of two ATP-binding proteins, two transmembrane proteins and a solute-binding protein.</text>
</comment>
<dbReference type="RefSeq" id="WP_322949881.1">
    <property type="nucleotide sequence ID" value="NZ_JAYEET010000045.1"/>
</dbReference>
<evidence type="ECO:0000256" key="2">
    <source>
        <dbReference type="ARBA" id="ARBA00022448"/>
    </source>
</evidence>
<dbReference type="PROSITE" id="PS51371">
    <property type="entry name" value="CBS"/>
    <property type="match status" value="1"/>
</dbReference>
<dbReference type="SUPFAM" id="SSF54631">
    <property type="entry name" value="CBS-domain pair"/>
    <property type="match status" value="1"/>
</dbReference>
<dbReference type="PROSITE" id="PS00211">
    <property type="entry name" value="ABC_TRANSPORTER_1"/>
    <property type="match status" value="1"/>
</dbReference>
<evidence type="ECO:0000256" key="4">
    <source>
        <dbReference type="ARBA" id="ARBA00022840"/>
    </source>
</evidence>
<dbReference type="InterPro" id="IPR051921">
    <property type="entry name" value="ABC_osmolyte_uptake_ATP-bind"/>
</dbReference>
<comment type="subcellular location">
    <subcellularLocation>
        <location evidence="7">Cell inner membrane</location>
        <topology evidence="7">Peripheral membrane protein</topology>
    </subcellularLocation>
</comment>
<gene>
    <name evidence="10" type="primary">proV</name>
    <name evidence="10" type="ORF">SOP97_14850</name>
</gene>
<dbReference type="Pfam" id="PF00005">
    <property type="entry name" value="ABC_tran"/>
    <property type="match status" value="1"/>
</dbReference>
<accession>A0ABU5PC41</accession>
<dbReference type="PANTHER" id="PTHR43869">
    <property type="entry name" value="GLYCINE BETAINE/PROLINE BETAINE TRANSPORT SYSTEM ATP-BINDING PROTEIN PROV"/>
    <property type="match status" value="1"/>
</dbReference>
<sequence length="401" mass="44292">MPSGKIVVENLYKVFGDNPQDAIDLLKQGWDKERILAEKGAVIGVRDVSFSVEEGEIFVLMGLSGSGKSTLIRLINRLVEPSAGNVFIDGQNVAKMPQAELVELRRRDMSMVFQSFALMPSLSVLDNAAFGLEVAGVARKEREEKAMEVLTQVGLDSFADKYPHELSGGMQQRVGLARALAVDPSMMIMDEAFSALDPLKRREMQDLLLDLQKEHRRTIIFVSHDIEEAMRIGTRIGIMEGGKLVQVGTPQELVDNPANDYVRNFFDTVDTSRYLTAGQIMTDTVPLYVHNGEAPDAAQICQELQDQDQHYAFIVNENNEFQGSISLEKIALMVNGDAVQPLEPDALQQIEPLSHDMPLEQIIGRVVETDGPVPVVDEDGQYSGSISKGSLLSRMQGESNE</sequence>
<evidence type="ECO:0000256" key="5">
    <source>
        <dbReference type="ARBA" id="ARBA00022970"/>
    </source>
</evidence>
<dbReference type="InterPro" id="IPR046342">
    <property type="entry name" value="CBS_dom_sf"/>
</dbReference>
<dbReference type="PROSITE" id="PS50893">
    <property type="entry name" value="ABC_TRANSPORTER_2"/>
    <property type="match status" value="1"/>
</dbReference>
<dbReference type="InterPro" id="IPR017871">
    <property type="entry name" value="ABC_transporter-like_CS"/>
</dbReference>
<evidence type="ECO:0000259" key="8">
    <source>
        <dbReference type="PROSITE" id="PS50893"/>
    </source>
</evidence>
<feature type="domain" description="CBS" evidence="9">
    <location>
        <begin position="346"/>
        <end position="401"/>
    </location>
</feature>
<keyword evidence="7" id="KW-0472">Membrane</keyword>
<keyword evidence="4 7" id="KW-0067">ATP-binding</keyword>
<dbReference type="GO" id="GO:0005524">
    <property type="term" value="F:ATP binding"/>
    <property type="evidence" value="ECO:0007669"/>
    <property type="project" value="UniProtKB-KW"/>
</dbReference>
<dbReference type="Pfam" id="PF00571">
    <property type="entry name" value="CBS"/>
    <property type="match status" value="1"/>
</dbReference>
<dbReference type="EC" id="7.6.2.9" evidence="7"/>
<dbReference type="NCBIfam" id="NF007480">
    <property type="entry name" value="PRK10070.1"/>
    <property type="match status" value="1"/>
</dbReference>
<dbReference type="InterPro" id="IPR003593">
    <property type="entry name" value="AAA+_ATPase"/>
</dbReference>
<organism evidence="10 11">
    <name type="scientific">Pseudomonas spirodelae</name>
    <dbReference type="NCBI Taxonomy" id="3101751"/>
    <lineage>
        <taxon>Bacteria</taxon>
        <taxon>Pseudomonadati</taxon>
        <taxon>Pseudomonadota</taxon>
        <taxon>Gammaproteobacteria</taxon>
        <taxon>Pseudomonadales</taxon>
        <taxon>Pseudomonadaceae</taxon>
        <taxon>Pseudomonas</taxon>
    </lineage>
</organism>
<evidence type="ECO:0000313" key="10">
    <source>
        <dbReference type="EMBL" id="MEA1607080.1"/>
    </source>
</evidence>
<evidence type="ECO:0000313" key="11">
    <source>
        <dbReference type="Proteomes" id="UP001292571"/>
    </source>
</evidence>
<protein>
    <recommendedName>
        <fullName evidence="7">Quaternary amine transport ATP-binding protein</fullName>
        <ecNumber evidence="7">7.6.2.9</ecNumber>
    </recommendedName>
</protein>
<keyword evidence="7" id="KW-0997">Cell inner membrane</keyword>
<dbReference type="Gene3D" id="3.40.50.300">
    <property type="entry name" value="P-loop containing nucleotide triphosphate hydrolases"/>
    <property type="match status" value="1"/>
</dbReference>
<name>A0ABU5PC41_9PSED</name>
<dbReference type="SMART" id="SM00382">
    <property type="entry name" value="AAA"/>
    <property type="match status" value="1"/>
</dbReference>
<dbReference type="Proteomes" id="UP001292571">
    <property type="component" value="Unassembled WGS sequence"/>
</dbReference>
<dbReference type="CDD" id="cd03294">
    <property type="entry name" value="ABC_Pro_Gly_Betaine"/>
    <property type="match status" value="1"/>
</dbReference>
<keyword evidence="2 7" id="KW-0813">Transport</keyword>
<comment type="caution">
    <text evidence="10">The sequence shown here is derived from an EMBL/GenBank/DDBJ whole genome shotgun (WGS) entry which is preliminary data.</text>
</comment>
<dbReference type="InterPro" id="IPR027417">
    <property type="entry name" value="P-loop_NTPase"/>
</dbReference>
<dbReference type="NCBIfam" id="TIGR01186">
    <property type="entry name" value="proV"/>
    <property type="match status" value="1"/>
</dbReference>
<evidence type="ECO:0000256" key="1">
    <source>
        <dbReference type="ARBA" id="ARBA00005417"/>
    </source>
</evidence>
<evidence type="ECO:0000256" key="7">
    <source>
        <dbReference type="RuleBase" id="RU369116"/>
    </source>
</evidence>
<keyword evidence="11" id="KW-1185">Reference proteome</keyword>
<feature type="domain" description="ABC transporter" evidence="8">
    <location>
        <begin position="6"/>
        <end position="266"/>
    </location>
</feature>
<dbReference type="InterPro" id="IPR000644">
    <property type="entry name" value="CBS_dom"/>
</dbReference>
<comment type="catalytic activity">
    <reaction evidence="7">
        <text>a quaternary ammonium(out) + ATP + H2O = a quaternary ammonium(in) + ADP + phosphate + H(+)</text>
        <dbReference type="Rhea" id="RHEA:11036"/>
        <dbReference type="ChEBI" id="CHEBI:15377"/>
        <dbReference type="ChEBI" id="CHEBI:15378"/>
        <dbReference type="ChEBI" id="CHEBI:30616"/>
        <dbReference type="ChEBI" id="CHEBI:35267"/>
        <dbReference type="ChEBI" id="CHEBI:43474"/>
        <dbReference type="ChEBI" id="CHEBI:456216"/>
    </reaction>
</comment>
<proteinExistence type="inferred from homology"/>
<dbReference type="EMBL" id="JAYEET010000045">
    <property type="protein sequence ID" value="MEA1607080.1"/>
    <property type="molecule type" value="Genomic_DNA"/>
</dbReference>
<evidence type="ECO:0000256" key="6">
    <source>
        <dbReference type="PROSITE-ProRule" id="PRU00703"/>
    </source>
</evidence>
<evidence type="ECO:0000256" key="3">
    <source>
        <dbReference type="ARBA" id="ARBA00022741"/>
    </source>
</evidence>
<dbReference type="InterPro" id="IPR003439">
    <property type="entry name" value="ABC_transporter-like_ATP-bd"/>
</dbReference>
<dbReference type="PANTHER" id="PTHR43869:SF1">
    <property type="entry name" value="GLYCINE BETAINE_PROLINE BETAINE TRANSPORT SYSTEM ATP-BINDING PROTEIN PROV"/>
    <property type="match status" value="1"/>
</dbReference>
<evidence type="ECO:0000259" key="9">
    <source>
        <dbReference type="PROSITE" id="PS51371"/>
    </source>
</evidence>
<keyword evidence="6" id="KW-0129">CBS domain</keyword>
<comment type="similarity">
    <text evidence="1 7">Belongs to the ABC transporter superfamily.</text>
</comment>
<keyword evidence="3 7" id="KW-0547">Nucleotide-binding</keyword>
<keyword evidence="7" id="KW-1003">Cell membrane</keyword>
<reference evidence="10 11" key="1">
    <citation type="submission" date="2023-12" db="EMBL/GenBank/DDBJ databases">
        <title>Pseudomonas sp. T5W1.</title>
        <authorList>
            <person name="Maltman C."/>
        </authorList>
    </citation>
    <scope>NUCLEOTIDE SEQUENCE [LARGE SCALE GENOMIC DNA]</scope>
    <source>
        <strain evidence="10 11">T5W1</strain>
    </source>
</reference>
<dbReference type="InterPro" id="IPR005892">
    <property type="entry name" value="Gly-betaine_transp_ATP-bd"/>
</dbReference>
<dbReference type="Gene3D" id="3.10.580.10">
    <property type="entry name" value="CBS-domain"/>
    <property type="match status" value="1"/>
</dbReference>